<keyword evidence="13" id="KW-0325">Glycoprotein</keyword>
<evidence type="ECO:0000256" key="3">
    <source>
        <dbReference type="ARBA" id="ARBA00022676"/>
    </source>
</evidence>
<reference evidence="15 16" key="1">
    <citation type="submission" date="2018-03" db="EMBL/GenBank/DDBJ databases">
        <authorList>
            <person name="Keele B.F."/>
        </authorList>
    </citation>
    <scope>NUCLEOTIDE SEQUENCE [LARGE SCALE GENOMIC DNA]</scope>
    <source>
        <strain evidence="15 16">IB-3</strain>
    </source>
</reference>
<evidence type="ECO:0000256" key="5">
    <source>
        <dbReference type="ARBA" id="ARBA00022692"/>
    </source>
</evidence>
<evidence type="ECO:0000256" key="4">
    <source>
        <dbReference type="ARBA" id="ARBA00022679"/>
    </source>
</evidence>
<evidence type="ECO:0000256" key="1">
    <source>
        <dbReference type="ARBA" id="ARBA00004323"/>
    </source>
</evidence>
<dbReference type="GO" id="GO:0015012">
    <property type="term" value="P:heparan sulfate proteoglycan biosynthetic process"/>
    <property type="evidence" value="ECO:0007669"/>
    <property type="project" value="TreeGrafter"/>
</dbReference>
<comment type="subcellular location">
    <subcellularLocation>
        <location evidence="2">Endoplasmic reticulum membrane</location>
        <topology evidence="2">Single-pass type II membrane protein</topology>
    </subcellularLocation>
    <subcellularLocation>
        <location evidence="1">Golgi apparatus membrane</location>
        <topology evidence="1">Single-pass type II membrane protein</topology>
    </subcellularLocation>
</comment>
<dbReference type="Pfam" id="PF02485">
    <property type="entry name" value="Branch"/>
    <property type="match status" value="2"/>
</dbReference>
<keyword evidence="5" id="KW-0812">Transmembrane</keyword>
<keyword evidence="8" id="KW-0735">Signal-anchor</keyword>
<proteinExistence type="predicted"/>
<dbReference type="AlphaFoldDB" id="A0A2R7YZT0"/>
<sequence>MERRPVVRKHYLVLAHDQPGHVRRLVERLDDGESTFWLHLDARSPLTAWDAVVASSDVRLVEPRATCLWGTWSMVEPQVNQLRACLASDDPGYVVALSGQSYPVKSTAYIDRFLTEHAGAVHMDLWRLEDRWSDNHRDRLDYFCIPMSERKGDLLLLRPRREMNARELVGWTRRLIREHGLRRAVEVLRIIGEPRPHVKDRIAGGSQWWAMSWETALAVMAYRDEHPELEEFMRWSQYPDESYFQSLAVGVDPTLWEHVGPTLTHIDWTEGDWDLPRAMTPRDVPALVTLPDHMLFARKFLSPGGDDAVAALDEALASGGAA</sequence>
<dbReference type="PANTHER" id="PTHR46025">
    <property type="entry name" value="XYLOSYLTRANSFERASE OXT"/>
    <property type="match status" value="1"/>
</dbReference>
<dbReference type="PANTHER" id="PTHR46025:SF3">
    <property type="entry name" value="XYLOSYLTRANSFERASE OXT"/>
    <property type="match status" value="1"/>
</dbReference>
<dbReference type="Proteomes" id="UP000244867">
    <property type="component" value="Unassembled WGS sequence"/>
</dbReference>
<evidence type="ECO:0000256" key="14">
    <source>
        <dbReference type="ARBA" id="ARBA00042865"/>
    </source>
</evidence>
<dbReference type="InterPro" id="IPR043538">
    <property type="entry name" value="XYLT"/>
</dbReference>
<dbReference type="GO" id="GO:0030158">
    <property type="term" value="F:protein xylosyltransferase activity"/>
    <property type="evidence" value="ECO:0007669"/>
    <property type="project" value="InterPro"/>
</dbReference>
<keyword evidence="3" id="KW-0328">Glycosyltransferase</keyword>
<keyword evidence="11" id="KW-0472">Membrane</keyword>
<dbReference type="EMBL" id="PYXZ01000002">
    <property type="protein sequence ID" value="PUA81536.1"/>
    <property type="molecule type" value="Genomic_DNA"/>
</dbReference>
<evidence type="ECO:0000313" key="16">
    <source>
        <dbReference type="Proteomes" id="UP000244867"/>
    </source>
</evidence>
<organism evidence="15 16">
    <name type="scientific">Nocardioides currus</name>
    <dbReference type="NCBI Taxonomy" id="2133958"/>
    <lineage>
        <taxon>Bacteria</taxon>
        <taxon>Bacillati</taxon>
        <taxon>Actinomycetota</taxon>
        <taxon>Actinomycetes</taxon>
        <taxon>Propionibacteriales</taxon>
        <taxon>Nocardioidaceae</taxon>
        <taxon>Nocardioides</taxon>
    </lineage>
</organism>
<keyword evidence="4" id="KW-0808">Transferase</keyword>
<evidence type="ECO:0000256" key="9">
    <source>
        <dbReference type="ARBA" id="ARBA00022989"/>
    </source>
</evidence>
<keyword evidence="7" id="KW-0256">Endoplasmic reticulum</keyword>
<evidence type="ECO:0000313" key="15">
    <source>
        <dbReference type="EMBL" id="PUA81536.1"/>
    </source>
</evidence>
<gene>
    <name evidence="15" type="ORF">C7S10_05500</name>
</gene>
<dbReference type="GO" id="GO:0016020">
    <property type="term" value="C:membrane"/>
    <property type="evidence" value="ECO:0007669"/>
    <property type="project" value="InterPro"/>
</dbReference>
<keyword evidence="9" id="KW-1133">Transmembrane helix</keyword>
<evidence type="ECO:0000256" key="13">
    <source>
        <dbReference type="ARBA" id="ARBA00023180"/>
    </source>
</evidence>
<evidence type="ECO:0000256" key="7">
    <source>
        <dbReference type="ARBA" id="ARBA00022824"/>
    </source>
</evidence>
<evidence type="ECO:0000256" key="8">
    <source>
        <dbReference type="ARBA" id="ARBA00022968"/>
    </source>
</evidence>
<evidence type="ECO:0000256" key="12">
    <source>
        <dbReference type="ARBA" id="ARBA00023157"/>
    </source>
</evidence>
<dbReference type="GO" id="GO:0050650">
    <property type="term" value="P:chondroitin sulfate proteoglycan biosynthetic process"/>
    <property type="evidence" value="ECO:0007669"/>
    <property type="project" value="TreeGrafter"/>
</dbReference>
<keyword evidence="16" id="KW-1185">Reference proteome</keyword>
<keyword evidence="12" id="KW-1015">Disulfide bond</keyword>
<evidence type="ECO:0000256" key="2">
    <source>
        <dbReference type="ARBA" id="ARBA00004648"/>
    </source>
</evidence>
<evidence type="ECO:0000256" key="10">
    <source>
        <dbReference type="ARBA" id="ARBA00023034"/>
    </source>
</evidence>
<dbReference type="OrthoDB" id="7943907at2"/>
<protein>
    <recommendedName>
        <fullName evidence="14">Peptide O-xylosyltransferase</fullName>
    </recommendedName>
</protein>
<evidence type="ECO:0000256" key="11">
    <source>
        <dbReference type="ARBA" id="ARBA00023136"/>
    </source>
</evidence>
<keyword evidence="10" id="KW-0333">Golgi apparatus</keyword>
<comment type="caution">
    <text evidence="15">The sequence shown here is derived from an EMBL/GenBank/DDBJ whole genome shotgun (WGS) entry which is preliminary data.</text>
</comment>
<name>A0A2R7YZT0_9ACTN</name>
<dbReference type="InterPro" id="IPR003406">
    <property type="entry name" value="Glyco_trans_14"/>
</dbReference>
<accession>A0A2R7YZT0</accession>
<evidence type="ECO:0000256" key="6">
    <source>
        <dbReference type="ARBA" id="ARBA00022723"/>
    </source>
</evidence>
<keyword evidence="6" id="KW-0479">Metal-binding</keyword>
<dbReference type="GO" id="GO:0046872">
    <property type="term" value="F:metal ion binding"/>
    <property type="evidence" value="ECO:0007669"/>
    <property type="project" value="UniProtKB-KW"/>
</dbReference>